<evidence type="ECO:0000256" key="7">
    <source>
        <dbReference type="ARBA" id="ARBA00023242"/>
    </source>
</evidence>
<feature type="domain" description="C2H2-type" evidence="10">
    <location>
        <begin position="344"/>
        <end position="372"/>
    </location>
</feature>
<organism evidence="11 12">
    <name type="scientific">Brassicogethes aeneus</name>
    <name type="common">Rape pollen beetle</name>
    <name type="synonym">Meligethes aeneus</name>
    <dbReference type="NCBI Taxonomy" id="1431903"/>
    <lineage>
        <taxon>Eukaryota</taxon>
        <taxon>Metazoa</taxon>
        <taxon>Ecdysozoa</taxon>
        <taxon>Arthropoda</taxon>
        <taxon>Hexapoda</taxon>
        <taxon>Insecta</taxon>
        <taxon>Pterygota</taxon>
        <taxon>Neoptera</taxon>
        <taxon>Endopterygota</taxon>
        <taxon>Coleoptera</taxon>
        <taxon>Polyphaga</taxon>
        <taxon>Cucujiformia</taxon>
        <taxon>Nitidulidae</taxon>
        <taxon>Meligethinae</taxon>
        <taxon>Brassicogethes</taxon>
    </lineage>
</organism>
<dbReference type="OrthoDB" id="2687452at2759"/>
<feature type="domain" description="C2H2-type" evidence="10">
    <location>
        <begin position="372"/>
        <end position="395"/>
    </location>
</feature>
<keyword evidence="7" id="KW-0539">Nucleus</keyword>
<evidence type="ECO:0000259" key="10">
    <source>
        <dbReference type="PROSITE" id="PS50157"/>
    </source>
</evidence>
<dbReference type="PROSITE" id="PS00028">
    <property type="entry name" value="ZINC_FINGER_C2H2_1"/>
    <property type="match status" value="9"/>
</dbReference>
<sequence>MLVYFNFYKTVTISGFGYNILIYYVMDTKSLNNLMEENKVQLLDELDTKENINLIHSKDVEKENPSLLDSLITFGRVQNSVEPKNFEGNNNEKCRHYCKVESKINDCVEEKHESDPGDETKKILCNIKEEKMDSDFEDEKYSPYNEAIFETKFLMDYHKVKYEDEDDLGSKINESVEERDKPDLVDESEKLLCNIKEEIKEDIMDSDFSEDEKNYLHNEVILETKTEVDYHKVKTDDEDESGEALKGDDDKNRCPHCQKQYTARHNLKQHIESQHGDLTDRKKYTCPHCEKIFSHLGTKNDHIRSKHEGFKINCPHCPKTFTTKCGLRQHLKTLNHDSPQKKEYQCAQCERNFTEKDLLTQHVKLKHKGFKYTCPHCPKTYSTRSILQQHVQSQHGDPVQRKKYECAQCDKTFASVGYLNTHIKSTHEGFKFPCPHCPKMYTERRGLYGHLQIKHAALKKEYKCPLCDEKFSTRKSRLAHIDEVHDGHRYKCEHCQKTYIHSGNFNKHVRNHHSDTL</sequence>
<dbReference type="Gene3D" id="3.30.160.60">
    <property type="entry name" value="Classic Zinc Finger"/>
    <property type="match status" value="6"/>
</dbReference>
<evidence type="ECO:0000256" key="4">
    <source>
        <dbReference type="ARBA" id="ARBA00022771"/>
    </source>
</evidence>
<feature type="domain" description="C2H2-type" evidence="10">
    <location>
        <begin position="462"/>
        <end position="490"/>
    </location>
</feature>
<evidence type="ECO:0000313" key="11">
    <source>
        <dbReference type="EMBL" id="CAH0563396.1"/>
    </source>
</evidence>
<keyword evidence="2" id="KW-0479">Metal-binding</keyword>
<gene>
    <name evidence="11" type="ORF">MELIAE_LOCUS12233</name>
</gene>
<dbReference type="PROSITE" id="PS50157">
    <property type="entry name" value="ZINC_FINGER_C2H2_2"/>
    <property type="match status" value="8"/>
</dbReference>
<evidence type="ECO:0000256" key="9">
    <source>
        <dbReference type="PROSITE-ProRule" id="PRU00042"/>
    </source>
</evidence>
<feature type="domain" description="C2H2-type" evidence="10">
    <location>
        <begin position="312"/>
        <end position="341"/>
    </location>
</feature>
<dbReference type="Pfam" id="PF02892">
    <property type="entry name" value="zf-BED"/>
    <property type="match status" value="1"/>
</dbReference>
<keyword evidence="4 9" id="KW-0863">Zinc-finger</keyword>
<evidence type="ECO:0000256" key="1">
    <source>
        <dbReference type="ARBA" id="ARBA00004123"/>
    </source>
</evidence>
<comment type="subcellular location">
    <subcellularLocation>
        <location evidence="1">Nucleus</location>
    </subcellularLocation>
</comment>
<feature type="domain" description="C2H2-type" evidence="10">
    <location>
        <begin position="490"/>
        <end position="517"/>
    </location>
</feature>
<keyword evidence="12" id="KW-1185">Reference proteome</keyword>
<evidence type="ECO:0000256" key="6">
    <source>
        <dbReference type="ARBA" id="ARBA00023125"/>
    </source>
</evidence>
<dbReference type="SUPFAM" id="SSF57667">
    <property type="entry name" value="beta-beta-alpha zinc fingers"/>
    <property type="match status" value="4"/>
</dbReference>
<dbReference type="InterPro" id="IPR013087">
    <property type="entry name" value="Znf_C2H2_type"/>
</dbReference>
<evidence type="ECO:0000256" key="5">
    <source>
        <dbReference type="ARBA" id="ARBA00022833"/>
    </source>
</evidence>
<accession>A0A9P0BHH3</accession>
<dbReference type="InterPro" id="IPR050527">
    <property type="entry name" value="Snail/Krueppel_Znf"/>
</dbReference>
<dbReference type="PANTHER" id="PTHR24388">
    <property type="entry name" value="ZINC FINGER PROTEIN"/>
    <property type="match status" value="1"/>
</dbReference>
<feature type="domain" description="C2H2-type" evidence="10">
    <location>
        <begin position="432"/>
        <end position="460"/>
    </location>
</feature>
<keyword evidence="6" id="KW-0238">DNA-binding</keyword>
<dbReference type="GO" id="GO:0005634">
    <property type="term" value="C:nucleus"/>
    <property type="evidence" value="ECO:0007669"/>
    <property type="project" value="UniProtKB-SubCell"/>
</dbReference>
<keyword evidence="5" id="KW-0862">Zinc</keyword>
<dbReference type="GO" id="GO:0008270">
    <property type="term" value="F:zinc ion binding"/>
    <property type="evidence" value="ECO:0007669"/>
    <property type="project" value="UniProtKB-KW"/>
</dbReference>
<evidence type="ECO:0000256" key="8">
    <source>
        <dbReference type="ARBA" id="ARBA00037948"/>
    </source>
</evidence>
<dbReference type="EMBL" id="OV121140">
    <property type="protein sequence ID" value="CAH0563396.1"/>
    <property type="molecule type" value="Genomic_DNA"/>
</dbReference>
<comment type="similarity">
    <text evidence="8">Belongs to the snail C2H2-type zinc-finger protein family.</text>
</comment>
<evidence type="ECO:0000256" key="2">
    <source>
        <dbReference type="ARBA" id="ARBA00022723"/>
    </source>
</evidence>
<feature type="domain" description="C2H2-type" evidence="10">
    <location>
        <begin position="284"/>
        <end position="312"/>
    </location>
</feature>
<keyword evidence="3" id="KW-0677">Repeat</keyword>
<protein>
    <recommendedName>
        <fullName evidence="10">C2H2-type domain-containing protein</fullName>
    </recommendedName>
</protein>
<proteinExistence type="inferred from homology"/>
<dbReference type="SMART" id="SM00355">
    <property type="entry name" value="ZnF_C2H2"/>
    <property type="match status" value="9"/>
</dbReference>
<name>A0A9P0BHH3_BRAAE</name>
<dbReference type="InterPro" id="IPR036236">
    <property type="entry name" value="Znf_C2H2_sf"/>
</dbReference>
<dbReference type="AlphaFoldDB" id="A0A9P0BHH3"/>
<evidence type="ECO:0000256" key="3">
    <source>
        <dbReference type="ARBA" id="ARBA00022737"/>
    </source>
</evidence>
<dbReference type="Pfam" id="PF00096">
    <property type="entry name" value="zf-C2H2"/>
    <property type="match status" value="3"/>
</dbReference>
<dbReference type="GO" id="GO:0000978">
    <property type="term" value="F:RNA polymerase II cis-regulatory region sequence-specific DNA binding"/>
    <property type="evidence" value="ECO:0007669"/>
    <property type="project" value="TreeGrafter"/>
</dbReference>
<dbReference type="InterPro" id="IPR008598">
    <property type="entry name" value="Di19_Zn-bd"/>
</dbReference>
<dbReference type="Proteomes" id="UP001154078">
    <property type="component" value="Chromosome 9"/>
</dbReference>
<dbReference type="GO" id="GO:0000981">
    <property type="term" value="F:DNA-binding transcription factor activity, RNA polymerase II-specific"/>
    <property type="evidence" value="ECO:0007669"/>
    <property type="project" value="TreeGrafter"/>
</dbReference>
<dbReference type="InterPro" id="IPR003656">
    <property type="entry name" value="Znf_BED"/>
</dbReference>
<reference evidence="11" key="1">
    <citation type="submission" date="2021-12" db="EMBL/GenBank/DDBJ databases">
        <authorList>
            <person name="King R."/>
        </authorList>
    </citation>
    <scope>NUCLEOTIDE SEQUENCE</scope>
</reference>
<feature type="domain" description="C2H2-type" evidence="10">
    <location>
        <begin position="404"/>
        <end position="432"/>
    </location>
</feature>
<dbReference type="Pfam" id="PF13894">
    <property type="entry name" value="zf-C2H2_4"/>
    <property type="match status" value="2"/>
</dbReference>
<dbReference type="PANTHER" id="PTHR24388:SF54">
    <property type="entry name" value="PROTEIN ESCARGOT"/>
    <property type="match status" value="1"/>
</dbReference>
<evidence type="ECO:0000313" key="12">
    <source>
        <dbReference type="Proteomes" id="UP001154078"/>
    </source>
</evidence>
<dbReference type="Pfam" id="PF05605">
    <property type="entry name" value="zf-Di19"/>
    <property type="match status" value="1"/>
</dbReference>